<gene>
    <name evidence="11" type="ORF">DHEL01_v210631</name>
</gene>
<dbReference type="GO" id="GO:0005743">
    <property type="term" value="C:mitochondrial inner membrane"/>
    <property type="evidence" value="ECO:0007669"/>
    <property type="project" value="UniProtKB-SubCell"/>
</dbReference>
<keyword evidence="9" id="KW-0999">Mitochondrion inner membrane</keyword>
<protein>
    <recommendedName>
        <fullName evidence="3 9">Mitochondrial inner membrane protease ATP23</fullName>
        <ecNumber evidence="9">3.4.24.-</ecNumber>
    </recommendedName>
</protein>
<dbReference type="OrthoDB" id="285308at2759"/>
<dbReference type="Proteomes" id="UP000094444">
    <property type="component" value="Unassembled WGS sequence"/>
</dbReference>
<comment type="similarity">
    <text evidence="2 9">Belongs to the peptidase M76 family.</text>
</comment>
<evidence type="ECO:0000313" key="12">
    <source>
        <dbReference type="Proteomes" id="UP000094444"/>
    </source>
</evidence>
<dbReference type="GO" id="GO:0004222">
    <property type="term" value="F:metalloendopeptidase activity"/>
    <property type="evidence" value="ECO:0007669"/>
    <property type="project" value="InterPro"/>
</dbReference>
<evidence type="ECO:0000256" key="4">
    <source>
        <dbReference type="ARBA" id="ARBA00022670"/>
    </source>
</evidence>
<evidence type="ECO:0000256" key="10">
    <source>
        <dbReference type="SAM" id="MobiDB-lite"/>
    </source>
</evidence>
<evidence type="ECO:0000256" key="3">
    <source>
        <dbReference type="ARBA" id="ARBA00014615"/>
    </source>
</evidence>
<dbReference type="PANTHER" id="PTHR21711">
    <property type="entry name" value="MITOCHONDRIAL INNER MEMBRANE PROTEASE"/>
    <property type="match status" value="1"/>
</dbReference>
<feature type="compositionally biased region" description="Low complexity" evidence="10">
    <location>
        <begin position="30"/>
        <end position="49"/>
    </location>
</feature>
<feature type="region of interest" description="Disordered" evidence="10">
    <location>
        <begin position="1"/>
        <end position="64"/>
    </location>
</feature>
<evidence type="ECO:0000256" key="5">
    <source>
        <dbReference type="ARBA" id="ARBA00022723"/>
    </source>
</evidence>
<keyword evidence="6 9" id="KW-0378">Hydrolase</keyword>
<dbReference type="STRING" id="158607.A0A2P5HL37"/>
<keyword evidence="7 9" id="KW-0482">Metalloprotease</keyword>
<comment type="function">
    <text evidence="8">Has a dual role in the assembly of mitochondrial ATPase. Acts as a protease that removes N-terminal residues of mitochondrial ATPase CF(0) subunit 6 at the intermembrane space side. Also involved in the correct assembly of the membrane-embedded ATPase CF(0) particle, probably mediating association of subunit 6 with the subunit 9 ring.</text>
</comment>
<dbReference type="InterPro" id="IPR019165">
    <property type="entry name" value="Peptidase_M76_ATP23"/>
</dbReference>
<comment type="subcellular location">
    <subcellularLocation>
        <location evidence="1 9">Mitochondrion inner membrane</location>
        <topology evidence="1 9">Peripheral membrane protein</topology>
        <orientation evidence="1 9">Intermembrane side</orientation>
    </subcellularLocation>
</comment>
<reference evidence="11" key="1">
    <citation type="submission" date="2017-09" db="EMBL/GenBank/DDBJ databases">
        <title>Polyketide synthases of a Diaporthe helianthi virulent isolate.</title>
        <authorList>
            <person name="Baroncelli R."/>
        </authorList>
    </citation>
    <scope>NUCLEOTIDE SEQUENCE [LARGE SCALE GENOMIC DNA]</scope>
    <source>
        <strain evidence="11">7/96</strain>
    </source>
</reference>
<dbReference type="GO" id="GO:0033615">
    <property type="term" value="P:mitochondrial proton-transporting ATP synthase complex assembly"/>
    <property type="evidence" value="ECO:0007669"/>
    <property type="project" value="TreeGrafter"/>
</dbReference>
<evidence type="ECO:0000256" key="2">
    <source>
        <dbReference type="ARBA" id="ARBA00009915"/>
    </source>
</evidence>
<keyword evidence="5 9" id="KW-0479">Metal-binding</keyword>
<proteinExistence type="inferred from homology"/>
<dbReference type="GO" id="GO:0046872">
    <property type="term" value="F:metal ion binding"/>
    <property type="evidence" value="ECO:0007669"/>
    <property type="project" value="UniProtKB-KW"/>
</dbReference>
<organism evidence="11 12">
    <name type="scientific">Diaporthe helianthi</name>
    <dbReference type="NCBI Taxonomy" id="158607"/>
    <lineage>
        <taxon>Eukaryota</taxon>
        <taxon>Fungi</taxon>
        <taxon>Dikarya</taxon>
        <taxon>Ascomycota</taxon>
        <taxon>Pezizomycotina</taxon>
        <taxon>Sordariomycetes</taxon>
        <taxon>Sordariomycetidae</taxon>
        <taxon>Diaporthales</taxon>
        <taxon>Diaporthaceae</taxon>
        <taxon>Diaporthe</taxon>
    </lineage>
</organism>
<dbReference type="AlphaFoldDB" id="A0A2P5HL37"/>
<dbReference type="EC" id="3.4.24.-" evidence="9"/>
<dbReference type="EMBL" id="MAVT02001419">
    <property type="protein sequence ID" value="POS70973.1"/>
    <property type="molecule type" value="Genomic_DNA"/>
</dbReference>
<dbReference type="Pfam" id="PF09768">
    <property type="entry name" value="Peptidase_M76"/>
    <property type="match status" value="1"/>
</dbReference>
<dbReference type="FunCoup" id="A0A2P5HL37">
    <property type="interactions" value="536"/>
</dbReference>
<dbReference type="InParanoid" id="A0A2P5HL37"/>
<keyword evidence="9" id="KW-0496">Mitochondrion</keyword>
<accession>A0A2P5HL37</accession>
<name>A0A2P5HL37_DIAHE</name>
<dbReference type="PANTHER" id="PTHR21711:SF0">
    <property type="entry name" value="MITOCHONDRIAL INNER MEMBRANE PROTEASE ATP23 HOMOLOG"/>
    <property type="match status" value="1"/>
</dbReference>
<keyword evidence="4 9" id="KW-0645">Protease</keyword>
<feature type="compositionally biased region" description="Polar residues" evidence="10">
    <location>
        <begin position="1"/>
        <end position="18"/>
    </location>
</feature>
<evidence type="ECO:0000256" key="9">
    <source>
        <dbReference type="RuleBase" id="RU364057"/>
    </source>
</evidence>
<dbReference type="GO" id="GO:0034982">
    <property type="term" value="P:mitochondrial protein processing"/>
    <property type="evidence" value="ECO:0007669"/>
    <property type="project" value="TreeGrafter"/>
</dbReference>
<keyword evidence="9" id="KW-0472">Membrane</keyword>
<evidence type="ECO:0000256" key="8">
    <source>
        <dbReference type="ARBA" id="ARBA00025322"/>
    </source>
</evidence>
<evidence type="ECO:0000313" key="11">
    <source>
        <dbReference type="EMBL" id="POS70973.1"/>
    </source>
</evidence>
<evidence type="ECO:0000256" key="7">
    <source>
        <dbReference type="ARBA" id="ARBA00023049"/>
    </source>
</evidence>
<sequence length="294" mass="33604">MAWWNTTTAPSTSGSDQKPTAPSPPPPPSSLSSSTSTTTPTPNTSTQPSDQKEPNLYLENDPARTGFDPKTQWWVNYFKILTGGVTNEGIFHYRENRYRANEARDVARCEQYRDWLFAYSPTVRFLNDKIAELNHGQGMTPGNVLCRRCPARLTADGQVERQSGGFEPRHGILICANEVRNRGHLEDTLAHEMVHAYDQLRFEVDFRGERDLRQAACTEIRASMLSGECRWSREALTRGNYTLTEQFQNCVRKRAVQSMMARPWVKNDVQAVKVVNEVWDSCFSDTRPFDEIYR</sequence>
<evidence type="ECO:0000256" key="1">
    <source>
        <dbReference type="ARBA" id="ARBA00004137"/>
    </source>
</evidence>
<keyword evidence="12" id="KW-1185">Reference proteome</keyword>
<comment type="caution">
    <text evidence="11">The sequence shown here is derived from an EMBL/GenBank/DDBJ whole genome shotgun (WGS) entry which is preliminary data.</text>
</comment>
<evidence type="ECO:0000256" key="6">
    <source>
        <dbReference type="ARBA" id="ARBA00022801"/>
    </source>
</evidence>